<dbReference type="InterPro" id="IPR025256">
    <property type="entry name" value="TM7S3/TM198-like_dom"/>
</dbReference>
<evidence type="ECO:0000256" key="3">
    <source>
        <dbReference type="ARBA" id="ARBA00022989"/>
    </source>
</evidence>
<feature type="region of interest" description="Disordered" evidence="5">
    <location>
        <begin position="450"/>
        <end position="529"/>
    </location>
</feature>
<reference evidence="8" key="1">
    <citation type="submission" date="2009-08" db="EMBL/GenBank/DDBJ databases">
        <title>Annotation of Salpingoeca rosetta.</title>
        <authorList>
            <consortium name="The Broad Institute Genome Sequencing Platform"/>
            <person name="Russ C."/>
            <person name="Cuomo C."/>
            <person name="Burger G."/>
            <person name="Gray M.W."/>
            <person name="Holland P.W.H."/>
            <person name="King N."/>
            <person name="Lang F.B.F."/>
            <person name="Roger A.J."/>
            <person name="Ruiz-Trillo I."/>
            <person name="Young S.K."/>
            <person name="Zeng Q."/>
            <person name="Gargeya S."/>
            <person name="Alvarado L."/>
            <person name="Berlin A."/>
            <person name="Chapman S.B."/>
            <person name="Chen Z."/>
            <person name="Freedman E."/>
            <person name="Gellesch M."/>
            <person name="Goldberg J."/>
            <person name="Griggs A."/>
            <person name="Gujja S."/>
            <person name="Heilman E."/>
            <person name="Heiman D."/>
            <person name="Howarth C."/>
            <person name="Mehta T."/>
            <person name="Neiman D."/>
            <person name="Pearson M."/>
            <person name="Roberts A."/>
            <person name="Saif S."/>
            <person name="Shea T."/>
            <person name="Shenoy N."/>
            <person name="Sisk P."/>
            <person name="Stolte C."/>
            <person name="Sykes S."/>
            <person name="White J."/>
            <person name="Yandava C."/>
            <person name="Haas B."/>
            <person name="Nusbaum C."/>
            <person name="Birren B."/>
        </authorList>
    </citation>
    <scope>NUCLEOTIDE SEQUENCE [LARGE SCALE GENOMIC DNA]</scope>
    <source>
        <strain evidence="8">ATCC 50818</strain>
    </source>
</reference>
<feature type="transmembrane region" description="Helical" evidence="6">
    <location>
        <begin position="160"/>
        <end position="181"/>
    </location>
</feature>
<comment type="subcellular location">
    <subcellularLocation>
        <location evidence="1">Membrane</location>
        <topology evidence="1">Multi-pass membrane protein</topology>
    </subcellularLocation>
</comment>
<feature type="region of interest" description="Disordered" evidence="5">
    <location>
        <begin position="72"/>
        <end position="104"/>
    </location>
</feature>
<evidence type="ECO:0000313" key="8">
    <source>
        <dbReference type="EMBL" id="EGD72907.1"/>
    </source>
</evidence>
<dbReference type="GO" id="GO:0016020">
    <property type="term" value="C:membrane"/>
    <property type="evidence" value="ECO:0007669"/>
    <property type="project" value="UniProtKB-SubCell"/>
</dbReference>
<dbReference type="RefSeq" id="XP_004994729.1">
    <property type="nucleotide sequence ID" value="XM_004994672.1"/>
</dbReference>
<dbReference type="Pfam" id="PF13886">
    <property type="entry name" value="TM7S3_TM198"/>
    <property type="match status" value="1"/>
</dbReference>
<proteinExistence type="predicted"/>
<evidence type="ECO:0000256" key="1">
    <source>
        <dbReference type="ARBA" id="ARBA00004141"/>
    </source>
</evidence>
<accession>F2U802</accession>
<dbReference type="KEGG" id="sre:PTSG_04636"/>
<dbReference type="GeneID" id="16075310"/>
<organism evidence="9">
    <name type="scientific">Salpingoeca rosetta (strain ATCC 50818 / BSB-021)</name>
    <dbReference type="NCBI Taxonomy" id="946362"/>
    <lineage>
        <taxon>Eukaryota</taxon>
        <taxon>Choanoflagellata</taxon>
        <taxon>Craspedida</taxon>
        <taxon>Salpingoecidae</taxon>
        <taxon>Salpingoeca</taxon>
    </lineage>
</organism>
<feature type="compositionally biased region" description="Basic and acidic residues" evidence="5">
    <location>
        <begin position="88"/>
        <end position="104"/>
    </location>
</feature>
<feature type="transmembrane region" description="Helical" evidence="6">
    <location>
        <begin position="137"/>
        <end position="154"/>
    </location>
</feature>
<feature type="compositionally biased region" description="Basic residues" evidence="5">
    <location>
        <begin position="410"/>
        <end position="419"/>
    </location>
</feature>
<name>F2U802_SALR5</name>
<keyword evidence="3 6" id="KW-1133">Transmembrane helix</keyword>
<feature type="region of interest" description="Disordered" evidence="5">
    <location>
        <begin position="327"/>
        <end position="428"/>
    </location>
</feature>
<evidence type="ECO:0000313" key="9">
    <source>
        <dbReference type="Proteomes" id="UP000007799"/>
    </source>
</evidence>
<feature type="compositionally biased region" description="Basic residues" evidence="5">
    <location>
        <begin position="331"/>
        <end position="344"/>
    </location>
</feature>
<dbReference type="AlphaFoldDB" id="F2U802"/>
<evidence type="ECO:0000256" key="4">
    <source>
        <dbReference type="ARBA" id="ARBA00023136"/>
    </source>
</evidence>
<feature type="transmembrane region" description="Helical" evidence="6">
    <location>
        <begin position="244"/>
        <end position="262"/>
    </location>
</feature>
<sequence>MLKAACGKPSRSNGSGIGSVVSKHRAVHLQAWPAEKHRSPVVRLRRRGLGLLWMAGLIVAMACIAANARAAPAPPRTDMQDLPAASSEHAKEETSRPTESVGHEDGQFAIPDVMSDVKNANWTAWVARVRDPANRSYVVAVAMCADLAVIFAGYDFLRLWLFMGGFVTAAGTFFFFSPEVLDFDMCCGPGTENARAVVSVVLGLLAGAMALWVLRAGIFLTGSCLGLVLSLFIKGFLTRVGVSNISADTIALVYVVVGLGYYQHCHFTEVIEVVHEHLRHHDRGAHAPSASEPHLEPCDDILLGIWVLLSFAGAAFQFGSCSSKEDQQHDLHHRRQRGNGHAHHAAPLVLVRSSSSKRSGRRRGAHAGSRNGSDGDATGVQRLLRASSVRQGRRGSGGNSTGSGGGSGSRRARRRGGRHRVGDDHPEVSLFSGLQHRGATSATAATAQYQPLPTHDDSGGGVLQQHDHHHHHHRHHHRHRHGRDRKMTARQRRREERLLRTYGPHILVSSSSEEREEDSSLLEDYRDTS</sequence>
<feature type="transmembrane region" description="Helical" evidence="6">
    <location>
        <begin position="50"/>
        <end position="70"/>
    </location>
</feature>
<dbReference type="Proteomes" id="UP000007799">
    <property type="component" value="Unassembled WGS sequence"/>
</dbReference>
<dbReference type="EMBL" id="GL832964">
    <property type="protein sequence ID" value="EGD72907.1"/>
    <property type="molecule type" value="Genomic_DNA"/>
</dbReference>
<feature type="compositionally biased region" description="Basic residues" evidence="5">
    <location>
        <begin position="467"/>
        <end position="492"/>
    </location>
</feature>
<evidence type="ECO:0000256" key="2">
    <source>
        <dbReference type="ARBA" id="ARBA00022692"/>
    </source>
</evidence>
<keyword evidence="9" id="KW-1185">Reference proteome</keyword>
<gene>
    <name evidence="8" type="ORF">PTSG_04636</name>
</gene>
<feature type="compositionally biased region" description="Gly residues" evidence="5">
    <location>
        <begin position="394"/>
        <end position="408"/>
    </location>
</feature>
<evidence type="ECO:0000256" key="5">
    <source>
        <dbReference type="SAM" id="MobiDB-lite"/>
    </source>
</evidence>
<feature type="domain" description="TM7S3/TM198-like" evidence="7">
    <location>
        <begin position="140"/>
        <end position="260"/>
    </location>
</feature>
<dbReference type="InParanoid" id="F2U802"/>
<evidence type="ECO:0000259" key="7">
    <source>
        <dbReference type="Pfam" id="PF13886"/>
    </source>
</evidence>
<keyword evidence="4 6" id="KW-0472">Membrane</keyword>
<evidence type="ECO:0000256" key="6">
    <source>
        <dbReference type="SAM" id="Phobius"/>
    </source>
</evidence>
<protein>
    <recommendedName>
        <fullName evidence="7">TM7S3/TM198-like domain-containing protein</fullName>
    </recommendedName>
</protein>
<feature type="transmembrane region" description="Helical" evidence="6">
    <location>
        <begin position="218"/>
        <end position="237"/>
    </location>
</feature>
<keyword evidence="2 6" id="KW-0812">Transmembrane</keyword>